<protein>
    <submittedName>
        <fullName evidence="6">AraC family transcriptional regulator</fullName>
    </submittedName>
</protein>
<feature type="region of interest" description="Disordered" evidence="4">
    <location>
        <begin position="156"/>
        <end position="177"/>
    </location>
</feature>
<evidence type="ECO:0000256" key="2">
    <source>
        <dbReference type="ARBA" id="ARBA00023125"/>
    </source>
</evidence>
<dbReference type="SMART" id="SM00342">
    <property type="entry name" value="HTH_ARAC"/>
    <property type="match status" value="1"/>
</dbReference>
<dbReference type="InterPro" id="IPR018062">
    <property type="entry name" value="HTH_AraC-typ_CS"/>
</dbReference>
<dbReference type="InterPro" id="IPR050204">
    <property type="entry name" value="AraC_XylS_family_regulators"/>
</dbReference>
<evidence type="ECO:0000256" key="4">
    <source>
        <dbReference type="SAM" id="MobiDB-lite"/>
    </source>
</evidence>
<evidence type="ECO:0000313" key="7">
    <source>
        <dbReference type="Proteomes" id="UP001597294"/>
    </source>
</evidence>
<evidence type="ECO:0000259" key="5">
    <source>
        <dbReference type="PROSITE" id="PS01124"/>
    </source>
</evidence>
<evidence type="ECO:0000256" key="1">
    <source>
        <dbReference type="ARBA" id="ARBA00023015"/>
    </source>
</evidence>
<comment type="caution">
    <text evidence="6">The sequence shown here is derived from an EMBL/GenBank/DDBJ whole genome shotgun (WGS) entry which is preliminary data.</text>
</comment>
<organism evidence="6 7">
    <name type="scientific">Kiloniella antarctica</name>
    <dbReference type="NCBI Taxonomy" id="1550907"/>
    <lineage>
        <taxon>Bacteria</taxon>
        <taxon>Pseudomonadati</taxon>
        <taxon>Pseudomonadota</taxon>
        <taxon>Alphaproteobacteria</taxon>
        <taxon>Rhodospirillales</taxon>
        <taxon>Kiloniellaceae</taxon>
        <taxon>Kiloniella</taxon>
    </lineage>
</organism>
<dbReference type="SUPFAM" id="SSF46689">
    <property type="entry name" value="Homeodomain-like"/>
    <property type="match status" value="2"/>
</dbReference>
<evidence type="ECO:0000313" key="6">
    <source>
        <dbReference type="EMBL" id="MFD2205900.1"/>
    </source>
</evidence>
<keyword evidence="1" id="KW-0805">Transcription regulation</keyword>
<keyword evidence="3" id="KW-0804">Transcription</keyword>
<dbReference type="PROSITE" id="PS00041">
    <property type="entry name" value="HTH_ARAC_FAMILY_1"/>
    <property type="match status" value="1"/>
</dbReference>
<dbReference type="InterPro" id="IPR009057">
    <property type="entry name" value="Homeodomain-like_sf"/>
</dbReference>
<dbReference type="PROSITE" id="PS01124">
    <property type="entry name" value="HTH_ARAC_FAMILY_2"/>
    <property type="match status" value="1"/>
</dbReference>
<keyword evidence="2" id="KW-0238">DNA-binding</keyword>
<reference evidence="7" key="1">
    <citation type="journal article" date="2019" name="Int. J. Syst. Evol. Microbiol.">
        <title>The Global Catalogue of Microorganisms (GCM) 10K type strain sequencing project: providing services to taxonomists for standard genome sequencing and annotation.</title>
        <authorList>
            <consortium name="The Broad Institute Genomics Platform"/>
            <consortium name="The Broad Institute Genome Sequencing Center for Infectious Disease"/>
            <person name="Wu L."/>
            <person name="Ma J."/>
        </authorList>
    </citation>
    <scope>NUCLEOTIDE SEQUENCE [LARGE SCALE GENOMIC DNA]</scope>
    <source>
        <strain evidence="7">CGMCC 4.7192</strain>
    </source>
</reference>
<dbReference type="PANTHER" id="PTHR46796:SF7">
    <property type="entry name" value="ARAC FAMILY TRANSCRIPTIONAL REGULATOR"/>
    <property type="match status" value="1"/>
</dbReference>
<dbReference type="Pfam" id="PF12852">
    <property type="entry name" value="Cupin_6"/>
    <property type="match status" value="1"/>
</dbReference>
<gene>
    <name evidence="6" type="ORF">ACFSKO_09770</name>
</gene>
<name>A0ABW5BLW8_9PROT</name>
<sequence length="377" mass="41265">MSENEAQNSHLSGKPDRLSALIARFHVQARVISFVPKLMMLNPQLKSAVSPLVNSQISPGAETNGYLVKDTGGDDDNHREANLFIARSGQLEEKIKRQIRSSNSDLKKLEDDVPLLVFYPRGVSLSKNDKAPSCDNGLNKDQKKGTYNKNIDKYTQKDAEKEINQKDYNENNSESDINKSALDTSFSGGYVCAVVDTGGVANPIALALPDLVVVRLDRSKALEAVTNILLEEAHAPRCGGQAVIDRLCEIVVIRLLRHLIEAGDAEVGLLAGLAHPNLSLAIVAIHDNPARSFSLEELAEISAMSRTHFANSFRKSVGVTPGQYLSNWRLTLARMEISKGIPLKTIARRVGFSSPAALSRAFSRHYGVSPRVEMAQR</sequence>
<evidence type="ECO:0000256" key="3">
    <source>
        <dbReference type="ARBA" id="ARBA00023163"/>
    </source>
</evidence>
<accession>A0ABW5BLW8</accession>
<keyword evidence="7" id="KW-1185">Reference proteome</keyword>
<dbReference type="InterPro" id="IPR018060">
    <property type="entry name" value="HTH_AraC"/>
</dbReference>
<dbReference type="InterPro" id="IPR032783">
    <property type="entry name" value="AraC_lig"/>
</dbReference>
<proteinExistence type="predicted"/>
<dbReference type="Pfam" id="PF12833">
    <property type="entry name" value="HTH_18"/>
    <property type="match status" value="1"/>
</dbReference>
<dbReference type="RefSeq" id="WP_380250957.1">
    <property type="nucleotide sequence ID" value="NZ_JBHUII010000004.1"/>
</dbReference>
<dbReference type="Proteomes" id="UP001597294">
    <property type="component" value="Unassembled WGS sequence"/>
</dbReference>
<dbReference type="EMBL" id="JBHUII010000004">
    <property type="protein sequence ID" value="MFD2205900.1"/>
    <property type="molecule type" value="Genomic_DNA"/>
</dbReference>
<feature type="domain" description="HTH araC/xylS-type" evidence="5">
    <location>
        <begin position="279"/>
        <end position="376"/>
    </location>
</feature>
<dbReference type="PANTHER" id="PTHR46796">
    <property type="entry name" value="HTH-TYPE TRANSCRIPTIONAL ACTIVATOR RHAS-RELATED"/>
    <property type="match status" value="1"/>
</dbReference>
<dbReference type="Gene3D" id="1.10.10.60">
    <property type="entry name" value="Homeodomain-like"/>
    <property type="match status" value="2"/>
</dbReference>
<feature type="compositionally biased region" description="Basic and acidic residues" evidence="4">
    <location>
        <begin position="156"/>
        <end position="169"/>
    </location>
</feature>